<sequence length="350" mass="38409">MSDNAPARPTDPAHPGQAFADPLQRDRSALAFEHAPTSMWIQDLHLLKERLDRWRAGGIDDLRTHLAADSARVEELVALIRVTAVNRETLRLYEVADEAALMAKVREIFGEDQIASFVEVICQLWGGQVATSVVTRNYTARGRLLDVKYKGRLLPGHEADWAAYLICVEDVSVQQQALRLLEAARTHDPLTGLHNRTFLTETLERLEVGGDPVALAVFDLNGLKSANDRFGHKAGDDLLRRMGRLLRDHLPPTCPAVRMGGDEFVAIVTGLDEAGANALIARLARAADGNEGGAWQVPLSFSTGLAWRRAGEGMDQLLARADRNMYRSKRAFHGRRAVAGAAARTTATGR</sequence>
<dbReference type="NCBIfam" id="TIGR00254">
    <property type="entry name" value="GGDEF"/>
    <property type="match status" value="1"/>
</dbReference>
<dbReference type="SMART" id="SM00267">
    <property type="entry name" value="GGDEF"/>
    <property type="match status" value="1"/>
</dbReference>
<dbReference type="Gene3D" id="3.30.70.270">
    <property type="match status" value="1"/>
</dbReference>
<dbReference type="PROSITE" id="PS50887">
    <property type="entry name" value="GGDEF"/>
    <property type="match status" value="1"/>
</dbReference>
<dbReference type="InterPro" id="IPR050469">
    <property type="entry name" value="Diguanylate_Cyclase"/>
</dbReference>
<evidence type="ECO:0000313" key="4">
    <source>
        <dbReference type="EMBL" id="MBB3937186.1"/>
    </source>
</evidence>
<dbReference type="Pfam" id="PF00990">
    <property type="entry name" value="GGDEF"/>
    <property type="match status" value="1"/>
</dbReference>
<keyword evidence="5" id="KW-1185">Reference proteome</keyword>
<dbReference type="Proteomes" id="UP000531216">
    <property type="component" value="Unassembled WGS sequence"/>
</dbReference>
<comment type="catalytic activity">
    <reaction evidence="2">
        <text>2 GTP = 3',3'-c-di-GMP + 2 diphosphate</text>
        <dbReference type="Rhea" id="RHEA:24898"/>
        <dbReference type="ChEBI" id="CHEBI:33019"/>
        <dbReference type="ChEBI" id="CHEBI:37565"/>
        <dbReference type="ChEBI" id="CHEBI:58805"/>
        <dbReference type="EC" id="2.7.7.65"/>
    </reaction>
</comment>
<dbReference type="SUPFAM" id="SSF55073">
    <property type="entry name" value="Nucleotide cyclase"/>
    <property type="match status" value="1"/>
</dbReference>
<dbReference type="PANTHER" id="PTHR45138">
    <property type="entry name" value="REGULATORY COMPONENTS OF SENSORY TRANSDUCTION SYSTEM"/>
    <property type="match status" value="1"/>
</dbReference>
<evidence type="ECO:0000256" key="2">
    <source>
        <dbReference type="ARBA" id="ARBA00034247"/>
    </source>
</evidence>
<dbReference type="InterPro" id="IPR029787">
    <property type="entry name" value="Nucleotide_cyclase"/>
</dbReference>
<accession>A0A7W6FVI7</accession>
<dbReference type="InterPro" id="IPR000160">
    <property type="entry name" value="GGDEF_dom"/>
</dbReference>
<dbReference type="GO" id="GO:0052621">
    <property type="term" value="F:diguanylate cyclase activity"/>
    <property type="evidence" value="ECO:0007669"/>
    <property type="project" value="UniProtKB-EC"/>
</dbReference>
<dbReference type="PANTHER" id="PTHR45138:SF9">
    <property type="entry name" value="DIGUANYLATE CYCLASE DGCM-RELATED"/>
    <property type="match status" value="1"/>
</dbReference>
<reference evidence="4 5" key="1">
    <citation type="submission" date="2020-08" db="EMBL/GenBank/DDBJ databases">
        <title>Genomic Encyclopedia of Type Strains, Phase IV (KMG-IV): sequencing the most valuable type-strain genomes for metagenomic binning, comparative biology and taxonomic classification.</title>
        <authorList>
            <person name="Goeker M."/>
        </authorList>
    </citation>
    <scope>NUCLEOTIDE SEQUENCE [LARGE SCALE GENOMIC DNA]</scope>
    <source>
        <strain evidence="4 5">DSM 25024</strain>
    </source>
</reference>
<dbReference type="RefSeq" id="WP_139224677.1">
    <property type="nucleotide sequence ID" value="NZ_FOOA01000017.1"/>
</dbReference>
<dbReference type="Gene3D" id="3.30.450.20">
    <property type="entry name" value="PAS domain"/>
    <property type="match status" value="1"/>
</dbReference>
<dbReference type="InterPro" id="IPR043128">
    <property type="entry name" value="Rev_trsase/Diguanyl_cyclase"/>
</dbReference>
<protein>
    <recommendedName>
        <fullName evidence="1">diguanylate cyclase</fullName>
        <ecNumber evidence="1">2.7.7.65</ecNumber>
    </recommendedName>
</protein>
<evidence type="ECO:0000259" key="3">
    <source>
        <dbReference type="PROSITE" id="PS50887"/>
    </source>
</evidence>
<comment type="caution">
    <text evidence="4">The sequence shown here is derived from an EMBL/GenBank/DDBJ whole genome shotgun (WGS) entry which is preliminary data.</text>
</comment>
<feature type="domain" description="GGDEF" evidence="3">
    <location>
        <begin position="211"/>
        <end position="343"/>
    </location>
</feature>
<dbReference type="EMBL" id="JACIDO010000007">
    <property type="protein sequence ID" value="MBB3937186.1"/>
    <property type="molecule type" value="Genomic_DNA"/>
</dbReference>
<dbReference type="AlphaFoldDB" id="A0A7W6FVI7"/>
<dbReference type="CDD" id="cd01949">
    <property type="entry name" value="GGDEF"/>
    <property type="match status" value="1"/>
</dbReference>
<evidence type="ECO:0000256" key="1">
    <source>
        <dbReference type="ARBA" id="ARBA00012528"/>
    </source>
</evidence>
<dbReference type="EC" id="2.7.7.65" evidence="1"/>
<dbReference type="OrthoDB" id="9789238at2"/>
<proteinExistence type="predicted"/>
<gene>
    <name evidence="4" type="ORF">GGR05_003351</name>
</gene>
<organism evidence="4 5">
    <name type="scientific">Aureimonas phyllosphaerae</name>
    <dbReference type="NCBI Taxonomy" id="1166078"/>
    <lineage>
        <taxon>Bacteria</taxon>
        <taxon>Pseudomonadati</taxon>
        <taxon>Pseudomonadota</taxon>
        <taxon>Alphaproteobacteria</taxon>
        <taxon>Hyphomicrobiales</taxon>
        <taxon>Aurantimonadaceae</taxon>
        <taxon>Aureimonas</taxon>
    </lineage>
</organism>
<name>A0A7W6FVI7_9HYPH</name>
<evidence type="ECO:0000313" key="5">
    <source>
        <dbReference type="Proteomes" id="UP000531216"/>
    </source>
</evidence>